<reference evidence="2 3" key="1">
    <citation type="submission" date="2023-07" db="EMBL/GenBank/DDBJ databases">
        <title>Sorghum-associated microbial communities from plants grown in Nebraska, USA.</title>
        <authorList>
            <person name="Schachtman D."/>
        </authorList>
    </citation>
    <scope>NUCLEOTIDE SEQUENCE [LARGE SCALE GENOMIC DNA]</scope>
    <source>
        <strain evidence="2 3">3773</strain>
    </source>
</reference>
<keyword evidence="3" id="KW-1185">Reference proteome</keyword>
<feature type="transmembrane region" description="Helical" evidence="1">
    <location>
        <begin position="6"/>
        <end position="27"/>
    </location>
</feature>
<comment type="caution">
    <text evidence="2">The sequence shown here is derived from an EMBL/GenBank/DDBJ whole genome shotgun (WGS) entry which is preliminary data.</text>
</comment>
<keyword evidence="1" id="KW-0812">Transmembrane</keyword>
<sequence length="330" mass="38421">MKATKLYYINIFLAVILGLLIILNLAVRLKNKEHQKIYWDAEIRSSTGNSISGTSNLIKIIDVGLYNNFSQFAKGIDVESNWITSAENANSVEFKTWYKELLPDSLSLNYFSIDERKFYLLKTSLPYEKIKNYSKKSNKTPLLILEIQPKGKTVLKIEENKKSKIIETYTANEIAGNLDMLVYMESLNGKNNEFEGIENINDFSELLQNQYKWLLKVEMDDDCVLKDVSGIFYSQESIEMLENNNITPCNSTPRLLYIKWGNQQEYGIQYYFNANEILNAFRVLNKMNSSEPIIMTFKLYKEHYPQCEVSKIGKTIRLNNLYPEKPIEYK</sequence>
<dbReference type="Proteomes" id="UP001255185">
    <property type="component" value="Unassembled WGS sequence"/>
</dbReference>
<name>A0ABU1TUM2_9FLAO</name>
<organism evidence="2 3">
    <name type="scientific">Flavobacterium arsenatis</name>
    <dbReference type="NCBI Taxonomy" id="1484332"/>
    <lineage>
        <taxon>Bacteria</taxon>
        <taxon>Pseudomonadati</taxon>
        <taxon>Bacteroidota</taxon>
        <taxon>Flavobacteriia</taxon>
        <taxon>Flavobacteriales</taxon>
        <taxon>Flavobacteriaceae</taxon>
        <taxon>Flavobacterium</taxon>
    </lineage>
</organism>
<evidence type="ECO:0000256" key="1">
    <source>
        <dbReference type="SAM" id="Phobius"/>
    </source>
</evidence>
<accession>A0ABU1TUM2</accession>
<keyword evidence="1" id="KW-1133">Transmembrane helix</keyword>
<protein>
    <submittedName>
        <fullName evidence="2">Uncharacterized protein</fullName>
    </submittedName>
</protein>
<evidence type="ECO:0000313" key="3">
    <source>
        <dbReference type="Proteomes" id="UP001255185"/>
    </source>
</evidence>
<proteinExistence type="predicted"/>
<dbReference type="RefSeq" id="WP_310028781.1">
    <property type="nucleotide sequence ID" value="NZ_JAVDVI010000023.1"/>
</dbReference>
<dbReference type="EMBL" id="JAVDVI010000023">
    <property type="protein sequence ID" value="MDR6969571.1"/>
    <property type="molecule type" value="Genomic_DNA"/>
</dbReference>
<gene>
    <name evidence="2" type="ORF">J2X31_003604</name>
</gene>
<keyword evidence="1" id="KW-0472">Membrane</keyword>
<evidence type="ECO:0000313" key="2">
    <source>
        <dbReference type="EMBL" id="MDR6969571.1"/>
    </source>
</evidence>